<dbReference type="EMBL" id="SNWM01000001">
    <property type="protein sequence ID" value="TDO24958.1"/>
    <property type="molecule type" value="Genomic_DNA"/>
</dbReference>
<keyword evidence="2" id="KW-1185">Reference proteome</keyword>
<sequence length="173" mass="20254">MRKYFAILLFSLAACNNPQDVKPVAGAKNFDLVGYFDAEAKRLDVRSPVILKSVWINGKQETKSIKIKDWKKELSIFTDADINKRAWDGEFKKSESATFEQYSTENEKIPVKKVLIWKKSEKICGLKILIRNSNYLYTSTDTLSYYPDSLYQIKKMQQIRFMKSKHYQILGRF</sequence>
<accession>A0A4V3C479</accession>
<evidence type="ECO:0008006" key="3">
    <source>
        <dbReference type="Google" id="ProtNLM"/>
    </source>
</evidence>
<name>A0A4V3C479_9SPHI</name>
<gene>
    <name evidence="1" type="ORF">CLV32_1253</name>
</gene>
<dbReference type="RefSeq" id="WP_133553388.1">
    <property type="nucleotide sequence ID" value="NZ_SNWM01000001.1"/>
</dbReference>
<comment type="caution">
    <text evidence="1">The sequence shown here is derived from an EMBL/GenBank/DDBJ whole genome shotgun (WGS) entry which is preliminary data.</text>
</comment>
<dbReference type="AlphaFoldDB" id="A0A4V3C479"/>
<protein>
    <recommendedName>
        <fullName evidence="3">Lipoprotein</fullName>
    </recommendedName>
</protein>
<reference evidence="1 2" key="1">
    <citation type="submission" date="2019-03" db="EMBL/GenBank/DDBJ databases">
        <title>Genomic Encyclopedia of Archaeal and Bacterial Type Strains, Phase II (KMG-II): from individual species to whole genera.</title>
        <authorList>
            <person name="Goeker M."/>
        </authorList>
    </citation>
    <scope>NUCLEOTIDE SEQUENCE [LARGE SCALE GENOMIC DNA]</scope>
    <source>
        <strain evidence="1 2">DSM 19034</strain>
    </source>
</reference>
<dbReference type="Proteomes" id="UP000295499">
    <property type="component" value="Unassembled WGS sequence"/>
</dbReference>
<dbReference type="OrthoDB" id="794757at2"/>
<proteinExistence type="predicted"/>
<evidence type="ECO:0000313" key="1">
    <source>
        <dbReference type="EMBL" id="TDO24958.1"/>
    </source>
</evidence>
<evidence type="ECO:0000313" key="2">
    <source>
        <dbReference type="Proteomes" id="UP000295499"/>
    </source>
</evidence>
<dbReference type="PROSITE" id="PS51257">
    <property type="entry name" value="PROKAR_LIPOPROTEIN"/>
    <property type="match status" value="1"/>
</dbReference>
<organism evidence="1 2">
    <name type="scientific">Pedobacter duraquae</name>
    <dbReference type="NCBI Taxonomy" id="425511"/>
    <lineage>
        <taxon>Bacteria</taxon>
        <taxon>Pseudomonadati</taxon>
        <taxon>Bacteroidota</taxon>
        <taxon>Sphingobacteriia</taxon>
        <taxon>Sphingobacteriales</taxon>
        <taxon>Sphingobacteriaceae</taxon>
        <taxon>Pedobacter</taxon>
    </lineage>
</organism>